<dbReference type="GO" id="GO:0003676">
    <property type="term" value="F:nucleic acid binding"/>
    <property type="evidence" value="ECO:0007669"/>
    <property type="project" value="InterPro"/>
</dbReference>
<proteinExistence type="predicted"/>
<evidence type="ECO:0000313" key="2">
    <source>
        <dbReference type="EMBL" id="RDX82945.1"/>
    </source>
</evidence>
<feature type="domain" description="RNase H type-1" evidence="1">
    <location>
        <begin position="25"/>
        <end position="64"/>
    </location>
</feature>
<feature type="non-terminal residue" evidence="2">
    <location>
        <position position="1"/>
    </location>
</feature>
<accession>A0A371FX96</accession>
<evidence type="ECO:0000313" key="3">
    <source>
        <dbReference type="Proteomes" id="UP000257109"/>
    </source>
</evidence>
<organism evidence="2 3">
    <name type="scientific">Mucuna pruriens</name>
    <name type="common">Velvet bean</name>
    <name type="synonym">Dolichos pruriens</name>
    <dbReference type="NCBI Taxonomy" id="157652"/>
    <lineage>
        <taxon>Eukaryota</taxon>
        <taxon>Viridiplantae</taxon>
        <taxon>Streptophyta</taxon>
        <taxon>Embryophyta</taxon>
        <taxon>Tracheophyta</taxon>
        <taxon>Spermatophyta</taxon>
        <taxon>Magnoliopsida</taxon>
        <taxon>eudicotyledons</taxon>
        <taxon>Gunneridae</taxon>
        <taxon>Pentapetalae</taxon>
        <taxon>rosids</taxon>
        <taxon>fabids</taxon>
        <taxon>Fabales</taxon>
        <taxon>Fabaceae</taxon>
        <taxon>Papilionoideae</taxon>
        <taxon>50 kb inversion clade</taxon>
        <taxon>NPAAA clade</taxon>
        <taxon>indigoferoid/millettioid clade</taxon>
        <taxon>Phaseoleae</taxon>
        <taxon>Mucuna</taxon>
    </lineage>
</organism>
<dbReference type="OrthoDB" id="1431478at2759"/>
<sequence>MGIMMAIEHQAKKLNVFGDLILETRDAKLILYHNHVMEMSEQFDKITFHYVSRDKNQMADALATLSSMLLVNKEQEMTIQVRHQAKMAHFQ</sequence>
<evidence type="ECO:0000259" key="1">
    <source>
        <dbReference type="Pfam" id="PF13456"/>
    </source>
</evidence>
<dbReference type="Proteomes" id="UP000257109">
    <property type="component" value="Unassembled WGS sequence"/>
</dbReference>
<name>A0A371FX96_MUCPR</name>
<dbReference type="PANTHER" id="PTHR48475:SF1">
    <property type="entry name" value="RNASE H TYPE-1 DOMAIN-CONTAINING PROTEIN"/>
    <property type="match status" value="1"/>
</dbReference>
<dbReference type="InterPro" id="IPR002156">
    <property type="entry name" value="RNaseH_domain"/>
</dbReference>
<gene>
    <name evidence="2" type="ORF">CR513_36189</name>
</gene>
<dbReference type="AlphaFoldDB" id="A0A371FX96"/>
<comment type="caution">
    <text evidence="2">The sequence shown here is derived from an EMBL/GenBank/DDBJ whole genome shotgun (WGS) entry which is preliminary data.</text>
</comment>
<dbReference type="GO" id="GO:0004523">
    <property type="term" value="F:RNA-DNA hybrid ribonuclease activity"/>
    <property type="evidence" value="ECO:0007669"/>
    <property type="project" value="InterPro"/>
</dbReference>
<dbReference type="InterPro" id="IPR036397">
    <property type="entry name" value="RNaseH_sf"/>
</dbReference>
<dbReference type="Pfam" id="PF13456">
    <property type="entry name" value="RVT_3"/>
    <property type="match status" value="1"/>
</dbReference>
<dbReference type="EMBL" id="QJKJ01007504">
    <property type="protein sequence ID" value="RDX82945.1"/>
    <property type="molecule type" value="Genomic_DNA"/>
</dbReference>
<reference evidence="2" key="1">
    <citation type="submission" date="2018-05" db="EMBL/GenBank/DDBJ databases">
        <title>Draft genome of Mucuna pruriens seed.</title>
        <authorList>
            <person name="Nnadi N.E."/>
            <person name="Vos R."/>
            <person name="Hasami M.H."/>
            <person name="Devisetty U.K."/>
            <person name="Aguiy J.C."/>
        </authorList>
    </citation>
    <scope>NUCLEOTIDE SEQUENCE [LARGE SCALE GENOMIC DNA]</scope>
    <source>
        <strain evidence="2">JCA_2017</strain>
    </source>
</reference>
<keyword evidence="3" id="KW-1185">Reference proteome</keyword>
<protein>
    <recommendedName>
        <fullName evidence="1">RNase H type-1 domain-containing protein</fullName>
    </recommendedName>
</protein>
<dbReference type="Gene3D" id="3.30.420.10">
    <property type="entry name" value="Ribonuclease H-like superfamily/Ribonuclease H"/>
    <property type="match status" value="1"/>
</dbReference>
<dbReference type="PANTHER" id="PTHR48475">
    <property type="entry name" value="RIBONUCLEASE H"/>
    <property type="match status" value="1"/>
</dbReference>